<dbReference type="Gene3D" id="1.10.287.950">
    <property type="entry name" value="Methyl-accepting chemotaxis protein"/>
    <property type="match status" value="1"/>
</dbReference>
<dbReference type="PROSITE" id="PS50111">
    <property type="entry name" value="CHEMOTAXIS_TRANSDUC_2"/>
    <property type="match status" value="1"/>
</dbReference>
<proteinExistence type="inferred from homology"/>
<dbReference type="CDD" id="cd01068">
    <property type="entry name" value="globin_sensor"/>
    <property type="match status" value="1"/>
</dbReference>
<dbReference type="RefSeq" id="WP_340604653.1">
    <property type="nucleotide sequence ID" value="NZ_JBBMXV010000004.1"/>
</dbReference>
<dbReference type="Pfam" id="PF11563">
    <property type="entry name" value="Protoglobin"/>
    <property type="match status" value="1"/>
</dbReference>
<evidence type="ECO:0000313" key="7">
    <source>
        <dbReference type="EMBL" id="MFC6906102.1"/>
    </source>
</evidence>
<evidence type="ECO:0000256" key="1">
    <source>
        <dbReference type="ARBA" id="ARBA00023224"/>
    </source>
</evidence>
<feature type="domain" description="Methyl-accepting transducer" evidence="6">
    <location>
        <begin position="220"/>
        <end position="456"/>
    </location>
</feature>
<dbReference type="PANTHER" id="PTHR32089">
    <property type="entry name" value="METHYL-ACCEPTING CHEMOTAXIS PROTEIN MCPB"/>
    <property type="match status" value="1"/>
</dbReference>
<dbReference type="InterPro" id="IPR012292">
    <property type="entry name" value="Globin/Proto"/>
</dbReference>
<dbReference type="SUPFAM" id="SSF58104">
    <property type="entry name" value="Methyl-accepting chemotaxis protein (MCP) signaling domain"/>
    <property type="match status" value="1"/>
</dbReference>
<dbReference type="Gene3D" id="1.10.490.10">
    <property type="entry name" value="Globins"/>
    <property type="match status" value="1"/>
</dbReference>
<comment type="caution">
    <text evidence="7">The sequence shown here is derived from an EMBL/GenBank/DDBJ whole genome shotgun (WGS) entry which is preliminary data.</text>
</comment>
<dbReference type="Pfam" id="PF00015">
    <property type="entry name" value="MCPsignal"/>
    <property type="match status" value="1"/>
</dbReference>
<dbReference type="InterPro" id="IPR009050">
    <property type="entry name" value="Globin-like_sf"/>
</dbReference>
<dbReference type="AlphaFoldDB" id="A0ABD5V3H5"/>
<comment type="similarity">
    <text evidence="2">Belongs to the methyl-accepting chemotaxis (MCP) protein family.</text>
</comment>
<dbReference type="PRINTS" id="PR00260">
    <property type="entry name" value="CHEMTRNSDUCR"/>
</dbReference>
<accession>A0ABD5V3H5</accession>
<gene>
    <name evidence="7" type="ORF">ACFQGH_12965</name>
</gene>
<keyword evidence="8" id="KW-1185">Reference proteome</keyword>
<keyword evidence="4" id="KW-0175">Coiled coil</keyword>
<evidence type="ECO:0000313" key="8">
    <source>
        <dbReference type="Proteomes" id="UP001596312"/>
    </source>
</evidence>
<evidence type="ECO:0000256" key="4">
    <source>
        <dbReference type="SAM" id="Coils"/>
    </source>
</evidence>
<evidence type="ECO:0000256" key="5">
    <source>
        <dbReference type="SAM" id="MobiDB-lite"/>
    </source>
</evidence>
<dbReference type="InterPro" id="IPR004090">
    <property type="entry name" value="Chemotax_Me-accpt_rcpt"/>
</dbReference>
<dbReference type="SMART" id="SM00283">
    <property type="entry name" value="MA"/>
    <property type="match status" value="1"/>
</dbReference>
<evidence type="ECO:0000256" key="3">
    <source>
        <dbReference type="PROSITE-ProRule" id="PRU00284"/>
    </source>
</evidence>
<feature type="region of interest" description="Disordered" evidence="5">
    <location>
        <begin position="457"/>
        <end position="477"/>
    </location>
</feature>
<keyword evidence="1 3" id="KW-0807">Transducer</keyword>
<feature type="coiled-coil region" evidence="4">
    <location>
        <begin position="203"/>
        <end position="237"/>
    </location>
</feature>
<dbReference type="GO" id="GO:0007165">
    <property type="term" value="P:signal transduction"/>
    <property type="evidence" value="ECO:0007669"/>
    <property type="project" value="UniProtKB-KW"/>
</dbReference>
<dbReference type="InterPro" id="IPR039379">
    <property type="entry name" value="Protoglobin_sensor_dom"/>
</dbReference>
<sequence length="499" mass="54581">MTTDERAFRHRIEQGEWVDGIGLNDAEIAWRKEFLGFEAEDARRAAALDRLLEEEADLTAATDLFMDPILEHGRTRAVVDRGTRSNEQLRGVVHAYYETFTAGSYDRDYFAKRTRIGRIHDMLDMPIHYFIGMYANIHVHFLDALLAERAAAIEERLDDPEAAAVVREELGEAGADAAAFLRLTNLDLQVICNTYLHSREGGLREEIDRSRELRESVEKLIEELDETSAAVESRSEEIAVLTDEQAENTGQIASEVATLSASIEEVAASAEEVNRNSTRASERAAAGQDAAGDVIERMDRIDEATAAVAEDVDGLVERIDDIDDITDAISSIAEQTNILALNASIEAARAEGNGDSFAVVAREVKSLAGDARERARDIERRIEAIQADTARTAGSLETATGHVEESIDGIEESLALLDDIAEATADTSHGIEEVATATEEQATSTEEIASMIDETTDLSTEVSEKADRIASTNDQQRERIEGITAAVEALRDAEGRNDG</sequence>
<dbReference type="SUPFAM" id="SSF46458">
    <property type="entry name" value="Globin-like"/>
    <property type="match status" value="1"/>
</dbReference>
<dbReference type="InterPro" id="IPR044398">
    <property type="entry name" value="Globin-sensor_dom"/>
</dbReference>
<evidence type="ECO:0000256" key="2">
    <source>
        <dbReference type="ARBA" id="ARBA00029447"/>
    </source>
</evidence>
<dbReference type="Proteomes" id="UP001596312">
    <property type="component" value="Unassembled WGS sequence"/>
</dbReference>
<evidence type="ECO:0000259" key="6">
    <source>
        <dbReference type="PROSITE" id="PS50111"/>
    </source>
</evidence>
<reference evidence="7 8" key="1">
    <citation type="journal article" date="2019" name="Int. J. Syst. Evol. Microbiol.">
        <title>The Global Catalogue of Microorganisms (GCM) 10K type strain sequencing project: providing services to taxonomists for standard genome sequencing and annotation.</title>
        <authorList>
            <consortium name="The Broad Institute Genomics Platform"/>
            <consortium name="The Broad Institute Genome Sequencing Center for Infectious Disease"/>
            <person name="Wu L."/>
            <person name="Ma J."/>
        </authorList>
    </citation>
    <scope>NUCLEOTIDE SEQUENCE [LARGE SCALE GENOMIC DNA]</scope>
    <source>
        <strain evidence="7 8">CGMCC 1.3240</strain>
    </source>
</reference>
<dbReference type="PANTHER" id="PTHR32089:SF112">
    <property type="entry name" value="LYSOZYME-LIKE PROTEIN-RELATED"/>
    <property type="match status" value="1"/>
</dbReference>
<dbReference type="EMBL" id="JBHSXQ010000004">
    <property type="protein sequence ID" value="MFC6906102.1"/>
    <property type="molecule type" value="Genomic_DNA"/>
</dbReference>
<dbReference type="InterPro" id="IPR004089">
    <property type="entry name" value="MCPsignal_dom"/>
</dbReference>
<protein>
    <submittedName>
        <fullName evidence="7">Methyl-accepting chemotaxis protein</fullName>
    </submittedName>
</protein>
<name>A0ABD5V3H5_9EURY</name>
<organism evidence="7 8">
    <name type="scientific">Halalkalicoccus tibetensis</name>
    <dbReference type="NCBI Taxonomy" id="175632"/>
    <lineage>
        <taxon>Archaea</taxon>
        <taxon>Methanobacteriati</taxon>
        <taxon>Methanobacteriota</taxon>
        <taxon>Stenosarchaea group</taxon>
        <taxon>Halobacteria</taxon>
        <taxon>Halobacteriales</taxon>
        <taxon>Halococcaceae</taxon>
        <taxon>Halalkalicoccus</taxon>
    </lineage>
</organism>